<feature type="region of interest" description="Disordered" evidence="1">
    <location>
        <begin position="117"/>
        <end position="136"/>
    </location>
</feature>
<evidence type="ECO:0000313" key="3">
    <source>
        <dbReference type="Proteomes" id="UP001177003"/>
    </source>
</evidence>
<dbReference type="AlphaFoldDB" id="A0AA35ZVY0"/>
<feature type="compositionally biased region" description="Basic and acidic residues" evidence="1">
    <location>
        <begin position="122"/>
        <end position="136"/>
    </location>
</feature>
<organism evidence="2 3">
    <name type="scientific">Lactuca saligna</name>
    <name type="common">Willowleaf lettuce</name>
    <dbReference type="NCBI Taxonomy" id="75948"/>
    <lineage>
        <taxon>Eukaryota</taxon>
        <taxon>Viridiplantae</taxon>
        <taxon>Streptophyta</taxon>
        <taxon>Embryophyta</taxon>
        <taxon>Tracheophyta</taxon>
        <taxon>Spermatophyta</taxon>
        <taxon>Magnoliopsida</taxon>
        <taxon>eudicotyledons</taxon>
        <taxon>Gunneridae</taxon>
        <taxon>Pentapetalae</taxon>
        <taxon>asterids</taxon>
        <taxon>campanulids</taxon>
        <taxon>Asterales</taxon>
        <taxon>Asteraceae</taxon>
        <taxon>Cichorioideae</taxon>
        <taxon>Cichorieae</taxon>
        <taxon>Lactucinae</taxon>
        <taxon>Lactuca</taxon>
    </lineage>
</organism>
<evidence type="ECO:0000313" key="2">
    <source>
        <dbReference type="EMBL" id="CAI9299850.1"/>
    </source>
</evidence>
<dbReference type="Proteomes" id="UP001177003">
    <property type="component" value="Chromosome 8"/>
</dbReference>
<evidence type="ECO:0000256" key="1">
    <source>
        <dbReference type="SAM" id="MobiDB-lite"/>
    </source>
</evidence>
<feature type="region of interest" description="Disordered" evidence="1">
    <location>
        <begin position="43"/>
        <end position="68"/>
    </location>
</feature>
<dbReference type="EMBL" id="OX465084">
    <property type="protein sequence ID" value="CAI9299850.1"/>
    <property type="molecule type" value="Genomic_DNA"/>
</dbReference>
<gene>
    <name evidence="2" type="ORF">LSALG_LOCUS38536</name>
</gene>
<name>A0AA35ZVY0_LACSI</name>
<proteinExistence type="predicted"/>
<keyword evidence="3" id="KW-1185">Reference proteome</keyword>
<protein>
    <submittedName>
        <fullName evidence="2">Uncharacterized protein</fullName>
    </submittedName>
</protein>
<accession>A0AA35ZVY0</accession>
<reference evidence="2" key="1">
    <citation type="submission" date="2023-04" db="EMBL/GenBank/DDBJ databases">
        <authorList>
            <person name="Vijverberg K."/>
            <person name="Xiong W."/>
            <person name="Schranz E."/>
        </authorList>
    </citation>
    <scope>NUCLEOTIDE SEQUENCE</scope>
</reference>
<sequence length="136" mass="14978">MKLQVDCGAYLGRLEARNEDGSVDPSHTSFWQHLEASKHPLRPAATSPLSVSSTHCRRNQKTGSKGATGISPATITAIVVHCHHSSSTETKFILEYCVHGNTSRLFSHHLLDNHTLRGSSARHSDRRLAVDCRRPS</sequence>